<dbReference type="InterPro" id="IPR050987">
    <property type="entry name" value="AtrR-like"/>
</dbReference>
<dbReference type="Proteomes" id="UP000623467">
    <property type="component" value="Unassembled WGS sequence"/>
</dbReference>
<dbReference type="SMART" id="SM00906">
    <property type="entry name" value="Fungal_trans"/>
    <property type="match status" value="1"/>
</dbReference>
<dbReference type="GO" id="GO:0006351">
    <property type="term" value="P:DNA-templated transcription"/>
    <property type="evidence" value="ECO:0007669"/>
    <property type="project" value="InterPro"/>
</dbReference>
<gene>
    <name evidence="3" type="ORF">MSAN_00072900</name>
</gene>
<dbReference type="AlphaFoldDB" id="A0A8H6ZHT6"/>
<keyword evidence="1" id="KW-0539">Nucleus</keyword>
<evidence type="ECO:0000313" key="4">
    <source>
        <dbReference type="Proteomes" id="UP000623467"/>
    </source>
</evidence>
<dbReference type="PANTHER" id="PTHR46910:SF38">
    <property type="entry name" value="ZN(2)-C6 FUNGAL-TYPE DOMAIN-CONTAINING PROTEIN"/>
    <property type="match status" value="1"/>
</dbReference>
<organism evidence="3 4">
    <name type="scientific">Mycena sanguinolenta</name>
    <dbReference type="NCBI Taxonomy" id="230812"/>
    <lineage>
        <taxon>Eukaryota</taxon>
        <taxon>Fungi</taxon>
        <taxon>Dikarya</taxon>
        <taxon>Basidiomycota</taxon>
        <taxon>Agaricomycotina</taxon>
        <taxon>Agaricomycetes</taxon>
        <taxon>Agaricomycetidae</taxon>
        <taxon>Agaricales</taxon>
        <taxon>Marasmiineae</taxon>
        <taxon>Mycenaceae</taxon>
        <taxon>Mycena</taxon>
    </lineage>
</organism>
<dbReference type="GO" id="GO:0008270">
    <property type="term" value="F:zinc ion binding"/>
    <property type="evidence" value="ECO:0007669"/>
    <property type="project" value="InterPro"/>
</dbReference>
<sequence length="625" mass="70726">MVLLQDMTISAPLEPFFYGRSSSFFLIETAQALKAEHHGINFPRPKPTRRKEFWNSHWEITPSPPAPVYNFPPKDLLEHLVSIYFDRINILMGCLHRPTFERSLTSNLHLLSSSFGAVVLAVCALASRYSDDPRVVFEGTNSKLSSGWKWFQQIRAVDDLKFRLSLDLYDVQRIFLSVLYLQGTSSPAECWTLTAIGIRHIQDHGLHTRKRYRGYHDNISVPTAIEEELYTRVFWMLICSDALMSAFIGKPRITKDEDYDVDYPLEVDDDYWEHPDPEQAFKQPPGKPSVYSFIVSYLKLTEILGTAQKTIYSIKRSHRSPGWSQTAVAELDSALNQWLDSIPDHLRWDPNREEEPFATQSACLYAGYYHVQIQIHRSFIPSPMNDAPLSSTFPSLAIRVMEVQARRSLVAHPQVVSALMDSAIVILLNVWGAGRTGISVDPQRAIQDVQKCIHVLKMYEIHPKAGKRPGDIAFHSDLLFTVGNQLINNPPAPRATLKRGREPEEGRSLFSAALPQASQADPQDVRAFAGSSRASAPIREHEMDLRRDQRTYPLPISTEELGHLPVYQSFDWGMSFETETDPGLSGTGISLDFGGSGDPVQYMFTGYDDGDWATRDWTNYIGNAS</sequence>
<evidence type="ECO:0000259" key="2">
    <source>
        <dbReference type="SMART" id="SM00906"/>
    </source>
</evidence>
<dbReference type="GO" id="GO:0003677">
    <property type="term" value="F:DNA binding"/>
    <property type="evidence" value="ECO:0007669"/>
    <property type="project" value="InterPro"/>
</dbReference>
<keyword evidence="4" id="KW-1185">Reference proteome</keyword>
<proteinExistence type="predicted"/>
<evidence type="ECO:0000313" key="3">
    <source>
        <dbReference type="EMBL" id="KAF7376566.1"/>
    </source>
</evidence>
<name>A0A8H6ZHT6_9AGAR</name>
<evidence type="ECO:0000256" key="1">
    <source>
        <dbReference type="ARBA" id="ARBA00023242"/>
    </source>
</evidence>
<dbReference type="PANTHER" id="PTHR46910">
    <property type="entry name" value="TRANSCRIPTION FACTOR PDR1"/>
    <property type="match status" value="1"/>
</dbReference>
<dbReference type="Pfam" id="PF04082">
    <property type="entry name" value="Fungal_trans"/>
    <property type="match status" value="1"/>
</dbReference>
<dbReference type="GO" id="GO:0003700">
    <property type="term" value="F:DNA-binding transcription factor activity"/>
    <property type="evidence" value="ECO:0007669"/>
    <property type="project" value="InterPro"/>
</dbReference>
<dbReference type="OrthoDB" id="4456959at2759"/>
<dbReference type="CDD" id="cd12148">
    <property type="entry name" value="fungal_TF_MHR"/>
    <property type="match status" value="1"/>
</dbReference>
<feature type="domain" description="Xylanolytic transcriptional activator regulatory" evidence="2">
    <location>
        <begin position="190"/>
        <end position="270"/>
    </location>
</feature>
<comment type="caution">
    <text evidence="3">The sequence shown here is derived from an EMBL/GenBank/DDBJ whole genome shotgun (WGS) entry which is preliminary data.</text>
</comment>
<reference evidence="3" key="1">
    <citation type="submission" date="2020-05" db="EMBL/GenBank/DDBJ databases">
        <title>Mycena genomes resolve the evolution of fungal bioluminescence.</title>
        <authorList>
            <person name="Tsai I.J."/>
        </authorList>
    </citation>
    <scope>NUCLEOTIDE SEQUENCE</scope>
    <source>
        <strain evidence="3">160909Yilan</strain>
    </source>
</reference>
<accession>A0A8H6ZHT6</accession>
<dbReference type="EMBL" id="JACAZH010000001">
    <property type="protein sequence ID" value="KAF7376566.1"/>
    <property type="molecule type" value="Genomic_DNA"/>
</dbReference>
<dbReference type="InterPro" id="IPR007219">
    <property type="entry name" value="XnlR_reg_dom"/>
</dbReference>
<protein>
    <submittedName>
        <fullName evidence="3">Zn(2)-C6 fungal-type domain-containing protein</fullName>
    </submittedName>
</protein>